<evidence type="ECO:0000313" key="2">
    <source>
        <dbReference type="Proteomes" id="UP001165064"/>
    </source>
</evidence>
<gene>
    <name evidence="1" type="ORF">Amon02_000720700</name>
</gene>
<accession>A0ACB5TBP0</accession>
<protein>
    <submittedName>
        <fullName evidence="1">Unnamed protein product</fullName>
    </submittedName>
</protein>
<name>A0ACB5TBP0_AMBMO</name>
<comment type="caution">
    <text evidence="1">The sequence shown here is derived from an EMBL/GenBank/DDBJ whole genome shotgun (WGS) entry which is preliminary data.</text>
</comment>
<evidence type="ECO:0000313" key="1">
    <source>
        <dbReference type="EMBL" id="GME84921.1"/>
    </source>
</evidence>
<organism evidence="1 2">
    <name type="scientific">Ambrosiozyma monospora</name>
    <name type="common">Yeast</name>
    <name type="synonym">Endomycopsis monosporus</name>
    <dbReference type="NCBI Taxonomy" id="43982"/>
    <lineage>
        <taxon>Eukaryota</taxon>
        <taxon>Fungi</taxon>
        <taxon>Dikarya</taxon>
        <taxon>Ascomycota</taxon>
        <taxon>Saccharomycotina</taxon>
        <taxon>Pichiomycetes</taxon>
        <taxon>Pichiales</taxon>
        <taxon>Pichiaceae</taxon>
        <taxon>Ambrosiozyma</taxon>
    </lineage>
</organism>
<dbReference type="EMBL" id="BSXS01005935">
    <property type="protein sequence ID" value="GME84921.1"/>
    <property type="molecule type" value="Genomic_DNA"/>
</dbReference>
<reference evidence="1" key="1">
    <citation type="submission" date="2023-04" db="EMBL/GenBank/DDBJ databases">
        <title>Ambrosiozyma monospora NBRC 10751.</title>
        <authorList>
            <person name="Ichikawa N."/>
            <person name="Sato H."/>
            <person name="Tonouchi N."/>
        </authorList>
    </citation>
    <scope>NUCLEOTIDE SEQUENCE</scope>
    <source>
        <strain evidence="1">NBRC 10751</strain>
    </source>
</reference>
<keyword evidence="2" id="KW-1185">Reference proteome</keyword>
<dbReference type="Proteomes" id="UP001165064">
    <property type="component" value="Unassembled WGS sequence"/>
</dbReference>
<proteinExistence type="predicted"/>
<sequence>MGMMAIFMFFLGLWGSCSLCNVAGTVSDLFGLSDEASQPLSIFIACSNIGPSVGSVVGEAIVENENLGLKWIFLINIIIGAAYSVGLAFVPETLPTVVIRERQSVAGKQVPSVVIREFKYFIALFTGNKPEWVSSDDEYVKEENGVIVNKTDIAQELKFVTGMALKMMVTEPIIIFLGLFNGFAYGLMFLYLDGVFDVFVNNNGLSYMAAQCTYLNFVVGVSIMILLTPIQTWLFKKDRLANSGIPRPEARFKFSLITVWFLPISMYWLAFTSDGKTNYWSPIVAGTMLGFSGPITWLAIMNYVTDAYSEVGLSGSAIAGFTIPAFAITAALSHAGVALFTNMSTKWGFFVLATISISVVAMTYIFYFMGNRIRAASKLARISGTGTV</sequence>